<dbReference type="InterPro" id="IPR009483">
    <property type="entry name" value="IpaD/BipD/SipD"/>
</dbReference>
<keyword evidence="8" id="KW-1185">Reference proteome</keyword>
<evidence type="ECO:0000256" key="4">
    <source>
        <dbReference type="ARBA" id="ARBA00023026"/>
    </source>
</evidence>
<comment type="subcellular location">
    <subcellularLocation>
        <location evidence="1">Secreted</location>
    </subcellularLocation>
</comment>
<keyword evidence="5" id="KW-0175">Coiled coil</keyword>
<evidence type="ECO:0000256" key="6">
    <source>
        <dbReference type="SAM" id="MobiDB-lite"/>
    </source>
</evidence>
<feature type="region of interest" description="Disordered" evidence="6">
    <location>
        <begin position="164"/>
        <end position="193"/>
    </location>
</feature>
<dbReference type="RefSeq" id="WP_222158345.1">
    <property type="nucleotide sequence ID" value="NZ_CP081864.1"/>
</dbReference>
<organism evidence="7 8">
    <name type="scientific">Symbiopectobacterium purcellii</name>
    <dbReference type="NCBI Taxonomy" id="2871826"/>
    <lineage>
        <taxon>Bacteria</taxon>
        <taxon>Pseudomonadati</taxon>
        <taxon>Pseudomonadota</taxon>
        <taxon>Gammaproteobacteria</taxon>
        <taxon>Enterobacterales</taxon>
        <taxon>Enterobacteriaceae</taxon>
    </lineage>
</organism>
<gene>
    <name evidence="7" type="ORF">K6K13_18805</name>
</gene>
<dbReference type="InterPro" id="IPR036708">
    <property type="entry name" value="BipD-like_sf"/>
</dbReference>
<comment type="similarity">
    <text evidence="2">Belongs to the invasin protein D family.</text>
</comment>
<sequence>MTISNPLLPACTAIFPRVNTDAYTTAAHWQGTSDVSDTYSQHDVKTFLLFLITDNKEGNKLIEWPLSFCEMHEKMLSIEQLLTHFDMNSNLVSGDKLLQYVDEIRRSQQQNVLSGESPDDIKAQLTALQCAIQTQLNKIQQQIRDDKLKNKATVAKSENLAYQAQAAVPDEESAPTQSRARRSADNPSEPFTTSTSYADLWAEITKVIANVKTNYVDFYGNLLQKYTEMYDGYNKTVQKVAADSTHSGSEANSVKFDEPNLRKYGYQAFKDGYLDKIQLGSVPDWDKMSPSQQKEMVATLEPAFKVGTDGKISFNKDTYDSVVLAKVTEDGSYTEVSTTRYQAWLASFNSVSSAFQSNMQSFAQRYSQSNSTFDNLNRVLSSVISTLGDSARDVLKALS</sequence>
<reference evidence="7 8" key="1">
    <citation type="submission" date="2021-08" db="EMBL/GenBank/DDBJ databases">
        <title>Culture and genomic analysis of Symbiopectobacterium purcellii sp. nov. gen. nov., isolated from the leafhopper Empoasca decipiens.</title>
        <authorList>
            <person name="Nadal-Jimenez P."/>
            <person name="Siozios S."/>
            <person name="Halliday N."/>
            <person name="Camara M."/>
            <person name="Hurst G.D.D."/>
        </authorList>
    </citation>
    <scope>NUCLEOTIDE SEQUENCE [LARGE SCALE GENOMIC DNA]</scope>
    <source>
        <strain evidence="7 8">SyEd1</strain>
    </source>
</reference>
<evidence type="ECO:0000256" key="2">
    <source>
        <dbReference type="ARBA" id="ARBA00007741"/>
    </source>
</evidence>
<evidence type="ECO:0000313" key="8">
    <source>
        <dbReference type="Proteomes" id="UP000825886"/>
    </source>
</evidence>
<evidence type="ECO:0000256" key="1">
    <source>
        <dbReference type="ARBA" id="ARBA00004613"/>
    </source>
</evidence>
<keyword evidence="4" id="KW-0843">Virulence</keyword>
<dbReference type="SUPFAM" id="SSF140693">
    <property type="entry name" value="IpaD-like"/>
    <property type="match status" value="1"/>
</dbReference>
<protein>
    <submittedName>
        <fullName evidence="7">IpaD/SipD/SspD family type III secretion system needle tip protein</fullName>
    </submittedName>
</protein>
<dbReference type="Gene3D" id="1.20.1710.10">
    <property type="entry name" value="IpaD-like"/>
    <property type="match status" value="1"/>
</dbReference>
<name>A0ABX9AJ78_9ENTR</name>
<dbReference type="EMBL" id="CP081864">
    <property type="protein sequence ID" value="QZN95239.1"/>
    <property type="molecule type" value="Genomic_DNA"/>
</dbReference>
<dbReference type="Proteomes" id="UP000825886">
    <property type="component" value="Chromosome"/>
</dbReference>
<evidence type="ECO:0000313" key="7">
    <source>
        <dbReference type="EMBL" id="QZN95239.1"/>
    </source>
</evidence>
<keyword evidence="3" id="KW-0964">Secreted</keyword>
<evidence type="ECO:0000256" key="5">
    <source>
        <dbReference type="ARBA" id="ARBA00023054"/>
    </source>
</evidence>
<dbReference type="Pfam" id="PF06511">
    <property type="entry name" value="T3SS_TC"/>
    <property type="match status" value="2"/>
</dbReference>
<accession>A0ABX9AJ78</accession>
<evidence type="ECO:0000256" key="3">
    <source>
        <dbReference type="ARBA" id="ARBA00022525"/>
    </source>
</evidence>
<proteinExistence type="inferred from homology"/>